<dbReference type="AlphaFoldDB" id="F4D125"/>
<evidence type="ECO:0008006" key="4">
    <source>
        <dbReference type="Google" id="ProtNLM"/>
    </source>
</evidence>
<dbReference type="OrthoDB" id="3680625at2"/>
<dbReference type="GO" id="GO:0003677">
    <property type="term" value="F:DNA binding"/>
    <property type="evidence" value="ECO:0007669"/>
    <property type="project" value="InterPro"/>
</dbReference>
<dbReference type="EMBL" id="CP002593">
    <property type="protein sequence ID" value="AEA26813.1"/>
    <property type="molecule type" value="Genomic_DNA"/>
</dbReference>
<dbReference type="CDD" id="cd00093">
    <property type="entry name" value="HTH_XRE"/>
    <property type="match status" value="1"/>
</dbReference>
<gene>
    <name evidence="2" type="ordered locus">Psed_4665</name>
</gene>
<dbReference type="KEGG" id="pdx:Psed_4665"/>
<dbReference type="Proteomes" id="UP000007809">
    <property type="component" value="Chromosome"/>
</dbReference>
<sequence>MTDDRADAERIGAARDRQRELYGAPVGERVRRITAGLDITQGRLARTLGLSPAMLSQLVSGRRVKIGDPAVLARLMALDAAVPAGPGTPPPAEEVEALLGRVRAARPGWTPGPDLLPVRSPDDAAAAVPHQVPASAGRGATVHRLRPGRRPVAAFDPRPGPAGPADVSGATAPGAPVAPVPGAAAEPAGARHAAAAALRAVSGPARLVAAAAVLDGAFPEVADVLRCAAVHGR</sequence>
<feature type="region of interest" description="Disordered" evidence="1">
    <location>
        <begin position="150"/>
        <end position="184"/>
    </location>
</feature>
<feature type="compositionally biased region" description="Low complexity" evidence="1">
    <location>
        <begin position="169"/>
        <end position="184"/>
    </location>
</feature>
<organism evidence="2 3">
    <name type="scientific">Pseudonocardia dioxanivorans (strain ATCC 55486 / DSM 44775 / JCM 13855 / CB1190)</name>
    <dbReference type="NCBI Taxonomy" id="675635"/>
    <lineage>
        <taxon>Bacteria</taxon>
        <taxon>Bacillati</taxon>
        <taxon>Actinomycetota</taxon>
        <taxon>Actinomycetes</taxon>
        <taxon>Pseudonocardiales</taxon>
        <taxon>Pseudonocardiaceae</taxon>
        <taxon>Pseudonocardia</taxon>
    </lineage>
</organism>
<proteinExistence type="predicted"/>
<dbReference type="InterPro" id="IPR001387">
    <property type="entry name" value="Cro/C1-type_HTH"/>
</dbReference>
<dbReference type="SUPFAM" id="SSF47413">
    <property type="entry name" value="lambda repressor-like DNA-binding domains"/>
    <property type="match status" value="1"/>
</dbReference>
<evidence type="ECO:0000256" key="1">
    <source>
        <dbReference type="SAM" id="MobiDB-lite"/>
    </source>
</evidence>
<dbReference type="RefSeq" id="WP_013676725.1">
    <property type="nucleotide sequence ID" value="NC_015312.1"/>
</dbReference>
<reference evidence="2 3" key="1">
    <citation type="journal article" date="2011" name="J. Bacteriol.">
        <title>Genome sequence of the 1,4-dioxane-degrading Pseudonocardia dioxanivorans strain CB1190.</title>
        <authorList>
            <person name="Sales C.M."/>
            <person name="Mahendra S."/>
            <person name="Grostern A."/>
            <person name="Parales R.E."/>
            <person name="Goodwin L.A."/>
            <person name="Woyke T."/>
            <person name="Nolan M."/>
            <person name="Lapidus A."/>
            <person name="Chertkov O."/>
            <person name="Ovchinnikova G."/>
            <person name="Sczyrba A."/>
            <person name="Alvarez-Cohen L."/>
        </authorList>
    </citation>
    <scope>NUCLEOTIDE SEQUENCE [LARGE SCALE GENOMIC DNA]</scope>
    <source>
        <strain evidence="3">ATCC 55486 / DSM 44775 / JCM 13855 / CB1190</strain>
    </source>
</reference>
<evidence type="ECO:0000313" key="3">
    <source>
        <dbReference type="Proteomes" id="UP000007809"/>
    </source>
</evidence>
<dbReference type="eggNOG" id="COG1396">
    <property type="taxonomic scope" value="Bacteria"/>
</dbReference>
<name>F4D125_PSEUX</name>
<dbReference type="STRING" id="675635.Psed_4665"/>
<accession>F4D125</accession>
<keyword evidence="3" id="KW-1185">Reference proteome</keyword>
<protein>
    <recommendedName>
        <fullName evidence="4">Helix-turn-helix domain protein</fullName>
    </recommendedName>
</protein>
<dbReference type="InterPro" id="IPR010982">
    <property type="entry name" value="Lambda_DNA-bd_dom_sf"/>
</dbReference>
<evidence type="ECO:0000313" key="2">
    <source>
        <dbReference type="EMBL" id="AEA26813.1"/>
    </source>
</evidence>
<dbReference type="HOGENOM" id="CLU_1189131_0_0_11"/>